<dbReference type="PANTHER" id="PTHR43217:SF2">
    <property type="entry name" value="SUCCINATE-SEMIALDEHYDE DEHYDROGENASE [NADP(+)]"/>
    <property type="match status" value="1"/>
</dbReference>
<sequence length="467" mass="51465">MTEFHLENPNNGQSEEAFSRIDNDGIQDVLTRTTKAFASWRETDIDTRAAVLEKTADIYEQKTDELADHIGREMGKPTDQAKAELQIVVDIYRYYAQHAHELLADQELYSDDAQRTFVAKEPLGPLVGVMPWNFPYYQVARFAAPNLLLGNTIVLKHASICPLSSQACQDIFAEAGLPDDVFINVYASGKQVAEFLEDKRIKGVSLTGSEVAGASVAETAGKHLKKSLLELGGNDPFIVLDDSNLEWVLDQYVAIRMTNTGQVCNAPKRLIVMEDIYDRVLDYLTEKIGNLKPGAYNEPDADFGPLSSVGARDEVVETITAAEQNGDARIVVGGDKLDREGAYMNAALLTDVNRDADIAKGEVFGPVALLFKVKDVEEAVELANDVDYGLGGSVWGSDVETAEKVARRLECGMSLVNEASTIKPDLPFGGIGRSGYGRELNEWGVEEFVNQKLYRFSTQDYKLSQEK</sequence>
<keyword evidence="2" id="KW-0521">NADP</keyword>
<evidence type="ECO:0000259" key="6">
    <source>
        <dbReference type="Pfam" id="PF00171"/>
    </source>
</evidence>
<reference evidence="7 8" key="1">
    <citation type="submission" date="2020-10" db="EMBL/GenBank/DDBJ databases">
        <title>Complete genome sequence of Corynebacterium massiliense DSM 45435, type strain of Corynebacterium massiliense.</title>
        <authorList>
            <person name="Busche T."/>
            <person name="Kalinowski J."/>
            <person name="Ruckert C."/>
        </authorList>
    </citation>
    <scope>NUCLEOTIDE SEQUENCE [LARGE SCALE GENOMIC DNA]</scope>
    <source>
        <strain evidence="7 8">DSM 45435</strain>
    </source>
</reference>
<evidence type="ECO:0000256" key="1">
    <source>
        <dbReference type="ARBA" id="ARBA00009986"/>
    </source>
</evidence>
<comment type="similarity">
    <text evidence="1 5">Belongs to the aldehyde dehydrogenase family.</text>
</comment>
<dbReference type="InterPro" id="IPR047110">
    <property type="entry name" value="GABD/Sad-like"/>
</dbReference>
<dbReference type="Proteomes" id="UP001220064">
    <property type="component" value="Chromosome"/>
</dbReference>
<dbReference type="CDD" id="cd07100">
    <property type="entry name" value="ALDH_SSADH1_GabD1"/>
    <property type="match status" value="1"/>
</dbReference>
<dbReference type="EMBL" id="CP063189">
    <property type="protein sequence ID" value="WCZ31955.1"/>
    <property type="molecule type" value="Genomic_DNA"/>
</dbReference>
<evidence type="ECO:0000256" key="3">
    <source>
        <dbReference type="ARBA" id="ARBA00023002"/>
    </source>
</evidence>
<dbReference type="Gene3D" id="3.40.309.10">
    <property type="entry name" value="Aldehyde Dehydrogenase, Chain A, domain 2"/>
    <property type="match status" value="1"/>
</dbReference>
<keyword evidence="8" id="KW-1185">Reference proteome</keyword>
<dbReference type="InterPro" id="IPR015590">
    <property type="entry name" value="Aldehyde_DH_dom"/>
</dbReference>
<feature type="active site" evidence="4">
    <location>
        <position position="230"/>
    </location>
</feature>
<dbReference type="EC" id="1.2.1.79" evidence="7"/>
<dbReference type="SUPFAM" id="SSF53720">
    <property type="entry name" value="ALDH-like"/>
    <property type="match status" value="1"/>
</dbReference>
<protein>
    <submittedName>
        <fullName evidence="7">Succinate-semialdehyde dehydrogenase [NADP(+)] 1</fullName>
        <ecNumber evidence="7">1.2.1.79</ecNumber>
    </submittedName>
</protein>
<dbReference type="InterPro" id="IPR016161">
    <property type="entry name" value="Ald_DH/histidinol_DH"/>
</dbReference>
<evidence type="ECO:0000313" key="7">
    <source>
        <dbReference type="EMBL" id="WCZ31955.1"/>
    </source>
</evidence>
<keyword evidence="3 5" id="KW-0560">Oxidoreductase</keyword>
<name>A0ABY7U5I9_9CORY</name>
<gene>
    <name evidence="7" type="primary">gabD2</name>
    <name evidence="7" type="ORF">CMASS_02480</name>
</gene>
<evidence type="ECO:0000256" key="5">
    <source>
        <dbReference type="RuleBase" id="RU003345"/>
    </source>
</evidence>
<dbReference type="Gene3D" id="3.40.605.10">
    <property type="entry name" value="Aldehyde Dehydrogenase, Chain A, domain 1"/>
    <property type="match status" value="1"/>
</dbReference>
<evidence type="ECO:0000256" key="2">
    <source>
        <dbReference type="ARBA" id="ARBA00022857"/>
    </source>
</evidence>
<dbReference type="InterPro" id="IPR029510">
    <property type="entry name" value="Ald_DH_CS_GLU"/>
</dbReference>
<dbReference type="InterPro" id="IPR016162">
    <property type="entry name" value="Ald_DH_N"/>
</dbReference>
<dbReference type="RefSeq" id="WP_022862616.1">
    <property type="nucleotide sequence ID" value="NZ_ATVG01000003.1"/>
</dbReference>
<dbReference type="InterPro" id="IPR044148">
    <property type="entry name" value="ALDH_GabD1-like"/>
</dbReference>
<dbReference type="PANTHER" id="PTHR43217">
    <property type="entry name" value="SUCCINATE SEMIALDEHYDE DEHYDROGENASE [NAD(P)+] SAD"/>
    <property type="match status" value="1"/>
</dbReference>
<dbReference type="InterPro" id="IPR016163">
    <property type="entry name" value="Ald_DH_C"/>
</dbReference>
<proteinExistence type="inferred from homology"/>
<evidence type="ECO:0000313" key="8">
    <source>
        <dbReference type="Proteomes" id="UP001220064"/>
    </source>
</evidence>
<dbReference type="PROSITE" id="PS00687">
    <property type="entry name" value="ALDEHYDE_DEHYDR_GLU"/>
    <property type="match status" value="1"/>
</dbReference>
<organism evidence="7 8">
    <name type="scientific">Corynebacterium massiliense DSM 45435</name>
    <dbReference type="NCBI Taxonomy" id="1121364"/>
    <lineage>
        <taxon>Bacteria</taxon>
        <taxon>Bacillati</taxon>
        <taxon>Actinomycetota</taxon>
        <taxon>Actinomycetes</taxon>
        <taxon>Mycobacteriales</taxon>
        <taxon>Corynebacteriaceae</taxon>
        <taxon>Corynebacterium</taxon>
    </lineage>
</organism>
<accession>A0ABY7U5I9</accession>
<dbReference type="Pfam" id="PF00171">
    <property type="entry name" value="Aldedh"/>
    <property type="match status" value="1"/>
</dbReference>
<evidence type="ECO:0000256" key="4">
    <source>
        <dbReference type="PROSITE-ProRule" id="PRU10007"/>
    </source>
</evidence>
<dbReference type="GO" id="GO:0036243">
    <property type="term" value="F:succinate-semialdehyde dehydrogenase (NADP+) activity"/>
    <property type="evidence" value="ECO:0007669"/>
    <property type="project" value="UniProtKB-EC"/>
</dbReference>
<feature type="domain" description="Aldehyde dehydrogenase" evidence="6">
    <location>
        <begin position="4"/>
        <end position="452"/>
    </location>
</feature>